<dbReference type="InterPro" id="IPR046347">
    <property type="entry name" value="bZIP_sf"/>
</dbReference>
<dbReference type="Proteomes" id="UP001150941">
    <property type="component" value="Unassembled WGS sequence"/>
</dbReference>
<gene>
    <name evidence="4" type="ORF">N7468_009354</name>
</gene>
<dbReference type="SUPFAM" id="SSF57959">
    <property type="entry name" value="Leucine zipper domain"/>
    <property type="match status" value="1"/>
</dbReference>
<feature type="region of interest" description="Disordered" evidence="2">
    <location>
        <begin position="129"/>
        <end position="180"/>
    </location>
</feature>
<accession>A0A9W9NHN3</accession>
<evidence type="ECO:0000259" key="3">
    <source>
        <dbReference type="Pfam" id="PF00170"/>
    </source>
</evidence>
<name>A0A9W9NHN3_9EURO</name>
<dbReference type="EMBL" id="JAPQKS010000007">
    <property type="protein sequence ID" value="KAJ5220150.1"/>
    <property type="molecule type" value="Genomic_DNA"/>
</dbReference>
<reference evidence="4" key="1">
    <citation type="submission" date="2022-11" db="EMBL/GenBank/DDBJ databases">
        <authorList>
            <person name="Petersen C."/>
        </authorList>
    </citation>
    <scope>NUCLEOTIDE SEQUENCE</scope>
    <source>
        <strain evidence="4">IBT 19713</strain>
    </source>
</reference>
<organism evidence="4 5">
    <name type="scientific">Penicillium chermesinum</name>
    <dbReference type="NCBI Taxonomy" id="63820"/>
    <lineage>
        <taxon>Eukaryota</taxon>
        <taxon>Fungi</taxon>
        <taxon>Dikarya</taxon>
        <taxon>Ascomycota</taxon>
        <taxon>Pezizomycotina</taxon>
        <taxon>Eurotiomycetes</taxon>
        <taxon>Eurotiomycetidae</taxon>
        <taxon>Eurotiales</taxon>
        <taxon>Aspergillaceae</taxon>
        <taxon>Penicillium</taxon>
    </lineage>
</organism>
<dbReference type="GO" id="GO:0003700">
    <property type="term" value="F:DNA-binding transcription factor activity"/>
    <property type="evidence" value="ECO:0007669"/>
    <property type="project" value="InterPro"/>
</dbReference>
<dbReference type="Pfam" id="PF00170">
    <property type="entry name" value="bZIP_1"/>
    <property type="match status" value="1"/>
</dbReference>
<sequence>MATVQIASDDQKPKRGRPRGGKADIAEKRRQQLRLAQRAYRDRKENTINELQKRVEDLTGQIEQINQSFIDFSDLLLESNVLAEHPSLISSLGCLTRKCISLAQNMYDGEGDAPINYSKSLESPSANILQRGVDSDETPTRDMTASDLHDYTKYSSPTSSKWLKPSTSSSPQGLHQDNPSAISEAPLATIEVSPPSVGLQPPLFVPYSPPVEAGRVDFIKTLVQRCCRGAYSLLVNPEVNIPKVEMVFGSIPLSPARNAIISSLYYVASVGEENDIALRANVLAKLREQLTREPMENSEASARAWDIAFGSVSGTEWLDANQVLKLLVAKGIQARGNDLFIPIQHAGIGVAPESAFLFDMATFIKAISVRAICMCPGPAFRRRDIENVLDFLVAHYGTINRQHL</sequence>
<reference evidence="4" key="2">
    <citation type="journal article" date="2023" name="IMA Fungus">
        <title>Comparative genomic study of the Penicillium genus elucidates a diverse pangenome and 15 lateral gene transfer events.</title>
        <authorList>
            <person name="Petersen C."/>
            <person name="Sorensen T."/>
            <person name="Nielsen M.R."/>
            <person name="Sondergaard T.E."/>
            <person name="Sorensen J.L."/>
            <person name="Fitzpatrick D.A."/>
            <person name="Frisvad J.C."/>
            <person name="Nielsen K.L."/>
        </authorList>
    </citation>
    <scope>NUCLEOTIDE SEQUENCE</scope>
    <source>
        <strain evidence="4">IBT 19713</strain>
    </source>
</reference>
<proteinExistence type="predicted"/>
<dbReference type="CDD" id="cd14688">
    <property type="entry name" value="bZIP_YAP"/>
    <property type="match status" value="1"/>
</dbReference>
<dbReference type="GeneID" id="83205953"/>
<evidence type="ECO:0000313" key="5">
    <source>
        <dbReference type="Proteomes" id="UP001150941"/>
    </source>
</evidence>
<feature type="region of interest" description="Disordered" evidence="2">
    <location>
        <begin position="1"/>
        <end position="28"/>
    </location>
</feature>
<comment type="caution">
    <text evidence="4">The sequence shown here is derived from an EMBL/GenBank/DDBJ whole genome shotgun (WGS) entry which is preliminary data.</text>
</comment>
<dbReference type="PANTHER" id="PTHR40618">
    <property type="entry name" value="B-ZIP TRANSCRIPTION FACTOR (EUROFUNG)-RELATED"/>
    <property type="match status" value="1"/>
</dbReference>
<dbReference type="InterPro" id="IPR004827">
    <property type="entry name" value="bZIP"/>
</dbReference>
<keyword evidence="1" id="KW-0175">Coiled coil</keyword>
<dbReference type="RefSeq" id="XP_058326980.1">
    <property type="nucleotide sequence ID" value="XM_058478650.1"/>
</dbReference>
<protein>
    <recommendedName>
        <fullName evidence="3">BZIP domain-containing protein</fullName>
    </recommendedName>
</protein>
<feature type="coiled-coil region" evidence="1">
    <location>
        <begin position="41"/>
        <end position="68"/>
    </location>
</feature>
<feature type="compositionally biased region" description="Low complexity" evidence="2">
    <location>
        <begin position="155"/>
        <end position="171"/>
    </location>
</feature>
<dbReference type="AlphaFoldDB" id="A0A9W9NHN3"/>
<evidence type="ECO:0000256" key="2">
    <source>
        <dbReference type="SAM" id="MobiDB-lite"/>
    </source>
</evidence>
<evidence type="ECO:0000313" key="4">
    <source>
        <dbReference type="EMBL" id="KAJ5220150.1"/>
    </source>
</evidence>
<dbReference type="Gene3D" id="1.20.5.170">
    <property type="match status" value="1"/>
</dbReference>
<keyword evidence="5" id="KW-1185">Reference proteome</keyword>
<feature type="domain" description="BZIP" evidence="3">
    <location>
        <begin position="27"/>
        <end position="65"/>
    </location>
</feature>
<evidence type="ECO:0000256" key="1">
    <source>
        <dbReference type="SAM" id="Coils"/>
    </source>
</evidence>
<dbReference type="PANTHER" id="PTHR40618:SF1">
    <property type="entry name" value="B-ZIP TRANSCRIPTION FACTOR (EUROFUNG)"/>
    <property type="match status" value="1"/>
</dbReference>
<dbReference type="OrthoDB" id="3555317at2759"/>